<keyword evidence="16" id="KW-1185">Reference proteome</keyword>
<dbReference type="PANTHER" id="PTHR23221">
    <property type="entry name" value="GLYCOSYLPHOSPHATIDYLINOSITOL PHOSPHOLIPASE D"/>
    <property type="match status" value="1"/>
</dbReference>
<keyword evidence="9" id="KW-0325">Glycoprotein</keyword>
<evidence type="ECO:0000256" key="6">
    <source>
        <dbReference type="ARBA" id="ARBA00022729"/>
    </source>
</evidence>
<reference evidence="15 16" key="1">
    <citation type="submission" date="2024-02" db="EMBL/GenBank/DDBJ databases">
        <title>Chromosome-scale genome assembly of the rough periwinkle Littorina saxatilis.</title>
        <authorList>
            <person name="De Jode A."/>
            <person name="Faria R."/>
            <person name="Formenti G."/>
            <person name="Sims Y."/>
            <person name="Smith T.P."/>
            <person name="Tracey A."/>
            <person name="Wood J.M.D."/>
            <person name="Zagrodzka Z.B."/>
            <person name="Johannesson K."/>
            <person name="Butlin R.K."/>
            <person name="Leder E.H."/>
        </authorList>
    </citation>
    <scope>NUCLEOTIDE SEQUENCE [LARGE SCALE GENOMIC DNA]</scope>
    <source>
        <strain evidence="15">Snail1</strain>
        <tissue evidence="15">Muscle</tissue>
    </source>
</reference>
<comment type="caution">
    <text evidence="15">The sequence shown here is derived from an EMBL/GenBank/DDBJ whole genome shotgun (WGS) entry which is preliminary data.</text>
</comment>
<evidence type="ECO:0000256" key="11">
    <source>
        <dbReference type="ARBA" id="ARBA00093237"/>
    </source>
</evidence>
<dbReference type="Proteomes" id="UP001374579">
    <property type="component" value="Unassembled WGS sequence"/>
</dbReference>
<dbReference type="InterPro" id="IPR013517">
    <property type="entry name" value="FG-GAP"/>
</dbReference>
<evidence type="ECO:0000256" key="4">
    <source>
        <dbReference type="ARBA" id="ARBA00015988"/>
    </source>
</evidence>
<evidence type="ECO:0000256" key="7">
    <source>
        <dbReference type="ARBA" id="ARBA00022737"/>
    </source>
</evidence>
<comment type="similarity">
    <text evidence="2">Belongs to the GPLD1 family.</text>
</comment>
<dbReference type="GO" id="GO:0004621">
    <property type="term" value="F:glycosylphosphatidylinositol phospholipase D activity"/>
    <property type="evidence" value="ECO:0007669"/>
    <property type="project" value="UniProtKB-EC"/>
</dbReference>
<dbReference type="PRINTS" id="PR00718">
    <property type="entry name" value="PHPHLIPASED"/>
</dbReference>
<keyword evidence="5" id="KW-0964">Secreted</keyword>
<keyword evidence="6" id="KW-0732">Signal</keyword>
<keyword evidence="7" id="KW-0677">Repeat</keyword>
<feature type="repeat" description="FG-GAP" evidence="12">
    <location>
        <begin position="716"/>
        <end position="783"/>
    </location>
</feature>
<feature type="region of interest" description="Disordered" evidence="13">
    <location>
        <begin position="355"/>
        <end position="376"/>
    </location>
</feature>
<comment type="subcellular location">
    <subcellularLocation>
        <location evidence="1">Secreted</location>
    </subcellularLocation>
</comment>
<dbReference type="SUPFAM" id="SSF69318">
    <property type="entry name" value="Integrin alpha N-terminal domain"/>
    <property type="match status" value="1"/>
</dbReference>
<feature type="compositionally biased region" description="Basic and acidic residues" evidence="13">
    <location>
        <begin position="356"/>
        <end position="369"/>
    </location>
</feature>
<dbReference type="SMART" id="SM00191">
    <property type="entry name" value="Int_alpha"/>
    <property type="match status" value="4"/>
</dbReference>
<dbReference type="InterPro" id="IPR013519">
    <property type="entry name" value="Int_alpha_beta-p"/>
</dbReference>
<dbReference type="InterPro" id="IPR028994">
    <property type="entry name" value="Integrin_alpha_N"/>
</dbReference>
<evidence type="ECO:0000259" key="14">
    <source>
        <dbReference type="Pfam" id="PF00882"/>
    </source>
</evidence>
<feature type="repeat" description="FG-GAP" evidence="12">
    <location>
        <begin position="449"/>
        <end position="509"/>
    </location>
</feature>
<dbReference type="PROSITE" id="PS51470">
    <property type="entry name" value="FG_GAP"/>
    <property type="match status" value="4"/>
</dbReference>
<protein>
    <recommendedName>
        <fullName evidence="4">Phosphatidylinositol-glycan-specific phospholipase D</fullName>
        <ecNumber evidence="3">3.1.4.50</ecNumber>
    </recommendedName>
    <alternativeName>
        <fullName evidence="10">Glycosyl-phosphatidylinositol-specific phospholipase D</fullName>
    </alternativeName>
</protein>
<feature type="repeat" description="FG-GAP" evidence="12">
    <location>
        <begin position="379"/>
        <end position="439"/>
    </location>
</feature>
<dbReference type="PANTHER" id="PTHR23221:SF7">
    <property type="entry name" value="PHOSPHATIDYLINOSITOL-GLYCAN-SPECIFIC PHOSPHOLIPASE D"/>
    <property type="match status" value="1"/>
</dbReference>
<dbReference type="GO" id="GO:0031012">
    <property type="term" value="C:extracellular matrix"/>
    <property type="evidence" value="ECO:0007669"/>
    <property type="project" value="TreeGrafter"/>
</dbReference>
<dbReference type="AlphaFoldDB" id="A0AAN9B7I1"/>
<evidence type="ECO:0000256" key="12">
    <source>
        <dbReference type="PROSITE-ProRule" id="PRU00803"/>
    </source>
</evidence>
<evidence type="ECO:0000256" key="13">
    <source>
        <dbReference type="SAM" id="MobiDB-lite"/>
    </source>
</evidence>
<dbReference type="Gene3D" id="2.130.10.130">
    <property type="entry name" value="Integrin alpha, N-terminal"/>
    <property type="match status" value="3"/>
</dbReference>
<dbReference type="Pfam" id="PF00882">
    <property type="entry name" value="Zn_dep_PLPC"/>
    <property type="match status" value="1"/>
</dbReference>
<feature type="domain" description="Phospholipase C/D" evidence="14">
    <location>
        <begin position="34"/>
        <end position="190"/>
    </location>
</feature>
<feature type="repeat" description="FG-GAP" evidence="12">
    <location>
        <begin position="510"/>
        <end position="569"/>
    </location>
</feature>
<evidence type="ECO:0000313" key="15">
    <source>
        <dbReference type="EMBL" id="KAK7100212.1"/>
    </source>
</evidence>
<accession>A0AAN9B7I1</accession>
<evidence type="ECO:0000256" key="5">
    <source>
        <dbReference type="ARBA" id="ARBA00022525"/>
    </source>
</evidence>
<evidence type="ECO:0000256" key="8">
    <source>
        <dbReference type="ARBA" id="ARBA00022801"/>
    </source>
</evidence>
<dbReference type="EMBL" id="JBAMIC010000011">
    <property type="protein sequence ID" value="KAK7100212.1"/>
    <property type="molecule type" value="Genomic_DNA"/>
</dbReference>
<evidence type="ECO:0000256" key="1">
    <source>
        <dbReference type="ARBA" id="ARBA00004613"/>
    </source>
</evidence>
<proteinExistence type="inferred from homology"/>
<evidence type="ECO:0000313" key="16">
    <source>
        <dbReference type="Proteomes" id="UP001374579"/>
    </source>
</evidence>
<dbReference type="EC" id="3.1.4.50" evidence="3"/>
<comment type="catalytic activity">
    <reaction evidence="11">
        <text>a 6-(alpha-D-glucosaminyl)-1-(1,2-diacyl-sn-glycero-3-phospho)-1D-myo-inositol + H2O = 6-(alpha-D-glucosaminyl)-1D-myo-inositol + a 1,2-diacyl-sn-glycero-3-phosphate + H(+)</text>
        <dbReference type="Rhea" id="RHEA:10832"/>
        <dbReference type="ChEBI" id="CHEBI:15377"/>
        <dbReference type="ChEBI" id="CHEBI:15378"/>
        <dbReference type="ChEBI" id="CHEBI:57997"/>
        <dbReference type="ChEBI" id="CHEBI:58608"/>
        <dbReference type="ChEBI" id="CHEBI:58700"/>
        <dbReference type="EC" id="3.1.4.50"/>
    </reaction>
</comment>
<sequence>MVDSFVLGLGKAVSFFLVFVSFRSDPASSCGTATHIEISYRAQDSFHAFYSKVDYRKLLLKHQDALEAGSPYPDAFYDSLCFGGIYHNISEATHWTPFMNATVNYIRKHYPPPWDEATEKLVVFLLGVVSHQTADVSWHGLGIEQGFLDAMGAINFHGSFDTAHPIGDVGGDIMTVFEFNISHMPYVEEWYIPVDDLYNIYTELFGAAVMPKDVIEACTLELFAERFGEKLAIDKLYADYAGKSPYLVDELTDYFLGGLDDMAVWTQNVWQETILMLEKGTGACTIDHNPLFIQCGDGKERQMQKGGKKPERNGFFRERKFTDVQGKDFIVKKLLRGVSLSPAPPLQEALYRKQKQKEAAMMKRREQQRKQTSTNQKYPDAVYSVNNTYAKLGWSIAVGDLDRDGNEDAVIGAPGYRVGHSPQVGAVFILFGTDKGLPLSGSNLEETADVVLYGLEYLNGRLGSSVAIVDINQDGIPDVAAGAPSLGSSQLTYSGSVEVYYGVGRRTFIHNMSISCEAHYCNLGRSLAAGDINGDGFLDLLIGSPFSGAKGEQRGMVSALLSDKKYQGHFAMLSVSELDWTAYGNQNYSWFGHSVKAVENPLKQGSSWIFVSEPTVRWCGLPNGSFADNDTQSVGQLSTFVTSKSGPILLDMQQRGSDALQSFGSSVAVGRPYPDGTLIRAVGATGQNVAGSCVGIHIQFPQTGAVHLYNMSNPHQPPLAIFEGDRRYSRFGSQLTFSDVNQDGFDDLIVGAPFRTDDITEEIHAGEEGAAYIYYGGASFPKGRDAMSKCPDTSLCKPCPADLSSVELKFGEDKARFGSQFAVVKSKTKIDVLVTALHSSHGARLSGAVAVYSFQRR</sequence>
<evidence type="ECO:0000256" key="10">
    <source>
        <dbReference type="ARBA" id="ARBA00029753"/>
    </source>
</evidence>
<dbReference type="InterPro" id="IPR029002">
    <property type="entry name" value="PLPC/GPLD1"/>
</dbReference>
<evidence type="ECO:0000256" key="2">
    <source>
        <dbReference type="ARBA" id="ARBA00008652"/>
    </source>
</evidence>
<dbReference type="Pfam" id="PF01839">
    <property type="entry name" value="FG-GAP"/>
    <property type="match status" value="4"/>
</dbReference>
<keyword evidence="8" id="KW-0378">Hydrolase</keyword>
<organism evidence="15 16">
    <name type="scientific">Littorina saxatilis</name>
    <dbReference type="NCBI Taxonomy" id="31220"/>
    <lineage>
        <taxon>Eukaryota</taxon>
        <taxon>Metazoa</taxon>
        <taxon>Spiralia</taxon>
        <taxon>Lophotrochozoa</taxon>
        <taxon>Mollusca</taxon>
        <taxon>Gastropoda</taxon>
        <taxon>Caenogastropoda</taxon>
        <taxon>Littorinimorpha</taxon>
        <taxon>Littorinoidea</taxon>
        <taxon>Littorinidae</taxon>
        <taxon>Littorina</taxon>
    </lineage>
</organism>
<name>A0AAN9B7I1_9CAEN</name>
<evidence type="ECO:0000256" key="3">
    <source>
        <dbReference type="ARBA" id="ARBA00012284"/>
    </source>
</evidence>
<gene>
    <name evidence="15" type="ORF">V1264_023201</name>
</gene>
<dbReference type="InterPro" id="IPR001028">
    <property type="entry name" value="Gprt_PLipase_D"/>
</dbReference>
<dbReference type="GO" id="GO:0005615">
    <property type="term" value="C:extracellular space"/>
    <property type="evidence" value="ECO:0007669"/>
    <property type="project" value="TreeGrafter"/>
</dbReference>
<evidence type="ECO:0000256" key="9">
    <source>
        <dbReference type="ARBA" id="ARBA00023180"/>
    </source>
</evidence>